<evidence type="ECO:0000256" key="1">
    <source>
        <dbReference type="SAM" id="MobiDB-lite"/>
    </source>
</evidence>
<dbReference type="STRING" id="230819.A0A5C3KIV5"/>
<reference evidence="2 3" key="1">
    <citation type="journal article" date="2019" name="Nat. Ecol. Evol.">
        <title>Megaphylogeny resolves global patterns of mushroom evolution.</title>
        <authorList>
            <person name="Varga T."/>
            <person name="Krizsan K."/>
            <person name="Foldi C."/>
            <person name="Dima B."/>
            <person name="Sanchez-Garcia M."/>
            <person name="Sanchez-Ramirez S."/>
            <person name="Szollosi G.J."/>
            <person name="Szarkandi J.G."/>
            <person name="Papp V."/>
            <person name="Albert L."/>
            <person name="Andreopoulos W."/>
            <person name="Angelini C."/>
            <person name="Antonin V."/>
            <person name="Barry K.W."/>
            <person name="Bougher N.L."/>
            <person name="Buchanan P."/>
            <person name="Buyck B."/>
            <person name="Bense V."/>
            <person name="Catcheside P."/>
            <person name="Chovatia M."/>
            <person name="Cooper J."/>
            <person name="Damon W."/>
            <person name="Desjardin D."/>
            <person name="Finy P."/>
            <person name="Geml J."/>
            <person name="Haridas S."/>
            <person name="Hughes K."/>
            <person name="Justo A."/>
            <person name="Karasinski D."/>
            <person name="Kautmanova I."/>
            <person name="Kiss B."/>
            <person name="Kocsube S."/>
            <person name="Kotiranta H."/>
            <person name="LaButti K.M."/>
            <person name="Lechner B.E."/>
            <person name="Liimatainen K."/>
            <person name="Lipzen A."/>
            <person name="Lukacs Z."/>
            <person name="Mihaltcheva S."/>
            <person name="Morgado L.N."/>
            <person name="Niskanen T."/>
            <person name="Noordeloos M.E."/>
            <person name="Ohm R.A."/>
            <person name="Ortiz-Santana B."/>
            <person name="Ovrebo C."/>
            <person name="Racz N."/>
            <person name="Riley R."/>
            <person name="Savchenko A."/>
            <person name="Shiryaev A."/>
            <person name="Soop K."/>
            <person name="Spirin V."/>
            <person name="Szebenyi C."/>
            <person name="Tomsovsky M."/>
            <person name="Tulloss R.E."/>
            <person name="Uehling J."/>
            <person name="Grigoriev I.V."/>
            <person name="Vagvolgyi C."/>
            <person name="Papp T."/>
            <person name="Martin F.M."/>
            <person name="Miettinen O."/>
            <person name="Hibbett D.S."/>
            <person name="Nagy L.G."/>
        </authorList>
    </citation>
    <scope>NUCLEOTIDE SEQUENCE [LARGE SCALE GENOMIC DNA]</scope>
    <source>
        <strain evidence="2 3">CBS 121175</strain>
    </source>
</reference>
<sequence>MWTSKCIENTQFAYTPTQEDVFAVRRHLLQYLPAELAVMITEYAQYWPSVSSTREALTGPASIQTGWDEEWCYLLSPPIPTYEGLTVKPRRVNFTISCDAECTYEGVCSGSTVFEAAVIKSNDVAQNILLEPIEVYPERQIHRWNITNPNRWLIHDIESPESSLELGAKRQFSLGEPQETVPSQLSETNAGSDSKAGPELPTGTVPDTLLETLTPGDRVAVMVRGLIPGWMNCIYTITTDIQYSI</sequence>
<evidence type="ECO:0000313" key="3">
    <source>
        <dbReference type="Proteomes" id="UP000307440"/>
    </source>
</evidence>
<protein>
    <submittedName>
        <fullName evidence="2">Uncharacterized protein</fullName>
    </submittedName>
</protein>
<dbReference type="Proteomes" id="UP000307440">
    <property type="component" value="Unassembled WGS sequence"/>
</dbReference>
<organism evidence="2 3">
    <name type="scientific">Coprinopsis marcescibilis</name>
    <name type="common">Agaric fungus</name>
    <name type="synonym">Psathyrella marcescibilis</name>
    <dbReference type="NCBI Taxonomy" id="230819"/>
    <lineage>
        <taxon>Eukaryota</taxon>
        <taxon>Fungi</taxon>
        <taxon>Dikarya</taxon>
        <taxon>Basidiomycota</taxon>
        <taxon>Agaricomycotina</taxon>
        <taxon>Agaricomycetes</taxon>
        <taxon>Agaricomycetidae</taxon>
        <taxon>Agaricales</taxon>
        <taxon>Agaricineae</taxon>
        <taxon>Psathyrellaceae</taxon>
        <taxon>Coprinopsis</taxon>
    </lineage>
</organism>
<evidence type="ECO:0000313" key="2">
    <source>
        <dbReference type="EMBL" id="TFK19773.1"/>
    </source>
</evidence>
<dbReference type="EMBL" id="ML210326">
    <property type="protein sequence ID" value="TFK19773.1"/>
    <property type="molecule type" value="Genomic_DNA"/>
</dbReference>
<dbReference type="OrthoDB" id="66095at2759"/>
<gene>
    <name evidence="2" type="ORF">FA15DRAFT_659644</name>
</gene>
<keyword evidence="3" id="KW-1185">Reference proteome</keyword>
<proteinExistence type="predicted"/>
<accession>A0A5C3KIV5</accession>
<feature type="region of interest" description="Disordered" evidence="1">
    <location>
        <begin position="175"/>
        <end position="205"/>
    </location>
</feature>
<name>A0A5C3KIV5_COPMA</name>
<feature type="compositionally biased region" description="Polar residues" evidence="1">
    <location>
        <begin position="180"/>
        <end position="192"/>
    </location>
</feature>
<dbReference type="AlphaFoldDB" id="A0A5C3KIV5"/>